<keyword evidence="3" id="KW-0808">Transferase</keyword>
<name>A0A1Z8B0B4_9FLAO</name>
<evidence type="ECO:0000313" key="4">
    <source>
        <dbReference type="Proteomes" id="UP000196102"/>
    </source>
</evidence>
<feature type="transmembrane region" description="Helical" evidence="1">
    <location>
        <begin position="84"/>
        <end position="104"/>
    </location>
</feature>
<proteinExistence type="predicted"/>
<keyword evidence="3" id="KW-0449">Lipoprotein</keyword>
<protein>
    <submittedName>
        <fullName evidence="3">Prolipoprotein diacylglyceryl transferase</fullName>
    </submittedName>
</protein>
<keyword evidence="1" id="KW-1133">Transmembrane helix</keyword>
<gene>
    <name evidence="3" type="ORF">A9Q93_06040</name>
</gene>
<evidence type="ECO:0000259" key="2">
    <source>
        <dbReference type="Pfam" id="PF20584"/>
    </source>
</evidence>
<keyword evidence="1" id="KW-0812">Transmembrane</keyword>
<dbReference type="GO" id="GO:0016740">
    <property type="term" value="F:transferase activity"/>
    <property type="evidence" value="ECO:0007669"/>
    <property type="project" value="UniProtKB-KW"/>
</dbReference>
<sequence>MQKIKENWEITKNWQLVFILLGIIGLLACGYFIALKILPSSFEDITYEYAFTIAVTLVFAFIFYKITIWLFSKLRDRWKVTYRWELIAIFIVFAITGSLSARLSGPFMEFLGLDQDNLSAWVFWPLRLLIIFPIYQLVLVCMGWLFGQHEFFWAFEKKMLARFGIKL</sequence>
<dbReference type="InterPro" id="IPR046714">
    <property type="entry name" value="DUF6787"/>
</dbReference>
<dbReference type="Proteomes" id="UP000196102">
    <property type="component" value="Unassembled WGS sequence"/>
</dbReference>
<feature type="transmembrane region" description="Helical" evidence="1">
    <location>
        <begin position="49"/>
        <end position="72"/>
    </location>
</feature>
<dbReference type="RefSeq" id="WP_303686505.1">
    <property type="nucleotide sequence ID" value="NZ_CAJXYO010000028.1"/>
</dbReference>
<dbReference type="Pfam" id="PF20584">
    <property type="entry name" value="DUF6787"/>
    <property type="match status" value="1"/>
</dbReference>
<reference evidence="4" key="1">
    <citation type="journal article" date="2017" name="Proc. Natl. Acad. Sci. U.S.A.">
        <title>Simulation of Deepwater Horizon oil plume reveals substrate specialization within a complex community of hydrocarbon-degraders.</title>
        <authorList>
            <person name="Hu P."/>
            <person name="Dubinsky E.A."/>
            <person name="Probst A.J."/>
            <person name="Wang J."/>
            <person name="Sieber C.M.K."/>
            <person name="Tom L.M."/>
            <person name="Gardinali P."/>
            <person name="Banfield J.F."/>
            <person name="Atlas R.M."/>
            <person name="Andersen G.L."/>
        </authorList>
    </citation>
    <scope>NUCLEOTIDE SEQUENCE [LARGE SCALE GENOMIC DNA]</scope>
</reference>
<evidence type="ECO:0000313" key="3">
    <source>
        <dbReference type="EMBL" id="OUS16024.1"/>
    </source>
</evidence>
<dbReference type="EMBL" id="MAAX01000098">
    <property type="protein sequence ID" value="OUS16024.1"/>
    <property type="molecule type" value="Genomic_DNA"/>
</dbReference>
<evidence type="ECO:0000256" key="1">
    <source>
        <dbReference type="SAM" id="Phobius"/>
    </source>
</evidence>
<accession>A0A1Z8B0B4</accession>
<dbReference type="AlphaFoldDB" id="A0A1Z8B0B4"/>
<organism evidence="3 4">
    <name type="scientific">Nonlabens dokdonensis</name>
    <dbReference type="NCBI Taxonomy" id="328515"/>
    <lineage>
        <taxon>Bacteria</taxon>
        <taxon>Pseudomonadati</taxon>
        <taxon>Bacteroidota</taxon>
        <taxon>Flavobacteriia</taxon>
        <taxon>Flavobacteriales</taxon>
        <taxon>Flavobacteriaceae</taxon>
        <taxon>Nonlabens</taxon>
    </lineage>
</organism>
<feature type="transmembrane region" description="Helical" evidence="1">
    <location>
        <begin position="124"/>
        <end position="147"/>
    </location>
</feature>
<comment type="caution">
    <text evidence="3">The sequence shown here is derived from an EMBL/GenBank/DDBJ whole genome shotgun (WGS) entry which is preliminary data.</text>
</comment>
<dbReference type="PROSITE" id="PS51257">
    <property type="entry name" value="PROKAR_LIPOPROTEIN"/>
    <property type="match status" value="1"/>
</dbReference>
<feature type="transmembrane region" description="Helical" evidence="1">
    <location>
        <begin position="16"/>
        <end position="37"/>
    </location>
</feature>
<keyword evidence="1" id="KW-0472">Membrane</keyword>
<feature type="domain" description="DUF6787" evidence="2">
    <location>
        <begin position="89"/>
        <end position="165"/>
    </location>
</feature>